<evidence type="ECO:0000256" key="1">
    <source>
        <dbReference type="ARBA" id="ARBA00022614"/>
    </source>
</evidence>
<dbReference type="PANTHER" id="PTHR48051:SF46">
    <property type="entry name" value="LEUCINE RICH REPEAT-CONTAINING DOMAIN PROTEIN"/>
    <property type="match status" value="1"/>
</dbReference>
<name>A0A0L0FF68_9EUKA</name>
<dbReference type="Gene3D" id="3.80.10.10">
    <property type="entry name" value="Ribonuclease Inhibitor"/>
    <property type="match status" value="2"/>
</dbReference>
<organism evidence="4 5">
    <name type="scientific">Sphaeroforma arctica JP610</name>
    <dbReference type="NCBI Taxonomy" id="667725"/>
    <lineage>
        <taxon>Eukaryota</taxon>
        <taxon>Ichthyosporea</taxon>
        <taxon>Ichthyophonida</taxon>
        <taxon>Sphaeroforma</taxon>
    </lineage>
</organism>
<evidence type="ECO:0008006" key="6">
    <source>
        <dbReference type="Google" id="ProtNLM"/>
    </source>
</evidence>
<dbReference type="STRING" id="667725.A0A0L0FF68"/>
<dbReference type="EMBL" id="KQ243854">
    <property type="protein sequence ID" value="KNC75091.1"/>
    <property type="molecule type" value="Genomic_DNA"/>
</dbReference>
<dbReference type="OrthoDB" id="20529at2759"/>
<dbReference type="PANTHER" id="PTHR48051">
    <property type="match status" value="1"/>
</dbReference>
<keyword evidence="1" id="KW-0433">Leucine-rich repeat</keyword>
<evidence type="ECO:0000313" key="4">
    <source>
        <dbReference type="EMBL" id="KNC75091.1"/>
    </source>
</evidence>
<dbReference type="Gene3D" id="3.40.20.10">
    <property type="entry name" value="Severin"/>
    <property type="match status" value="1"/>
</dbReference>
<dbReference type="InterPro" id="IPR003591">
    <property type="entry name" value="Leu-rich_rpt_typical-subtyp"/>
</dbReference>
<dbReference type="SUPFAM" id="SSF52058">
    <property type="entry name" value="L domain-like"/>
    <property type="match status" value="1"/>
</dbReference>
<dbReference type="SUPFAM" id="SSF55753">
    <property type="entry name" value="Actin depolymerizing proteins"/>
    <property type="match status" value="1"/>
</dbReference>
<dbReference type="GO" id="GO:0005737">
    <property type="term" value="C:cytoplasm"/>
    <property type="evidence" value="ECO:0007669"/>
    <property type="project" value="TreeGrafter"/>
</dbReference>
<keyword evidence="5" id="KW-1185">Reference proteome</keyword>
<evidence type="ECO:0000256" key="3">
    <source>
        <dbReference type="SAM" id="MobiDB-lite"/>
    </source>
</evidence>
<feature type="compositionally biased region" description="Low complexity" evidence="3">
    <location>
        <begin position="318"/>
        <end position="328"/>
    </location>
</feature>
<dbReference type="RefSeq" id="XP_014148993.1">
    <property type="nucleotide sequence ID" value="XM_014293518.1"/>
</dbReference>
<dbReference type="InterPro" id="IPR029006">
    <property type="entry name" value="ADF-H/Gelsolin-like_dom_sf"/>
</dbReference>
<accession>A0A0L0FF68</accession>
<protein>
    <recommendedName>
        <fullName evidence="6">Gelsolin-like domain-containing protein</fullName>
    </recommendedName>
</protein>
<evidence type="ECO:0000313" key="5">
    <source>
        <dbReference type="Proteomes" id="UP000054560"/>
    </source>
</evidence>
<reference evidence="4 5" key="1">
    <citation type="submission" date="2011-02" db="EMBL/GenBank/DDBJ databases">
        <title>The Genome Sequence of Sphaeroforma arctica JP610.</title>
        <authorList>
            <consortium name="The Broad Institute Genome Sequencing Platform"/>
            <person name="Russ C."/>
            <person name="Cuomo C."/>
            <person name="Young S.K."/>
            <person name="Zeng Q."/>
            <person name="Gargeya S."/>
            <person name="Alvarado L."/>
            <person name="Berlin A."/>
            <person name="Chapman S.B."/>
            <person name="Chen Z."/>
            <person name="Freedman E."/>
            <person name="Gellesch M."/>
            <person name="Goldberg J."/>
            <person name="Griggs A."/>
            <person name="Gujja S."/>
            <person name="Heilman E."/>
            <person name="Heiman D."/>
            <person name="Howarth C."/>
            <person name="Mehta T."/>
            <person name="Neiman D."/>
            <person name="Pearson M."/>
            <person name="Roberts A."/>
            <person name="Saif S."/>
            <person name="Shea T."/>
            <person name="Shenoy N."/>
            <person name="Sisk P."/>
            <person name="Stolte C."/>
            <person name="Sykes S."/>
            <person name="White J."/>
            <person name="Yandava C."/>
            <person name="Burger G."/>
            <person name="Gray M.W."/>
            <person name="Holland P.W.H."/>
            <person name="King N."/>
            <person name="Lang F.B.F."/>
            <person name="Roger A.J."/>
            <person name="Ruiz-Trillo I."/>
            <person name="Haas B."/>
            <person name="Nusbaum C."/>
            <person name="Birren B."/>
        </authorList>
    </citation>
    <scope>NUCLEOTIDE SEQUENCE [LARGE SCALE GENOMIC DNA]</scope>
    <source>
        <strain evidence="4 5">JP610</strain>
    </source>
</reference>
<dbReference type="eggNOG" id="KOG0444">
    <property type="taxonomic scope" value="Eukaryota"/>
</dbReference>
<evidence type="ECO:0000256" key="2">
    <source>
        <dbReference type="ARBA" id="ARBA00022737"/>
    </source>
</evidence>
<proteinExistence type="predicted"/>
<dbReference type="InterPro" id="IPR032675">
    <property type="entry name" value="LRR_dom_sf"/>
</dbReference>
<sequence>MYTTESFPPQIRRLTQLVTLDIGHNPLGYANLRTLCALTKLKTIEMCNIGRTVSNMPELQSLESLEVVDLAQNALTAIPSCLYMLDRLQTLGLANNSITSFHLPTDSVVWPLLRLLDLSSNALKQLPDNIGSLERLQKLFLADNALVGSMLPESIGQLQYLHTLRLDFNPLGSLSEVTCESFRALRALHLQSTDLTSLPVIIYDVWENLHVLDVSGNSGLKMPRKVASEDRFYLVDFSRAGNVSANQIDDEEAVVEERACVVTLQTKRTDSKRAIEKQVPDKVGSKGKALQLKLNGHKAQTPIPHPNLPSTEDREDVNSSNNASSAVNKALGNSKDARVCSDKLAILTREDGRQRMQIDCAALFADEEGSTVKLGQECGVRCWAIDNFTPLASDESLYGGFYQGDAYILLHTYEKSTKGDLDYDIWYWVGSTAKVDKAACVAIHSGMSIHRGDHCGELIAH</sequence>
<feature type="region of interest" description="Disordered" evidence="3">
    <location>
        <begin position="295"/>
        <end position="328"/>
    </location>
</feature>
<dbReference type="InterPro" id="IPR050216">
    <property type="entry name" value="LRR_domain-containing"/>
</dbReference>
<keyword evidence="2" id="KW-0677">Repeat</keyword>
<dbReference type="Proteomes" id="UP000054560">
    <property type="component" value="Unassembled WGS sequence"/>
</dbReference>
<gene>
    <name evidence="4" type="ORF">SARC_12377</name>
</gene>
<dbReference type="GeneID" id="25912881"/>
<dbReference type="SMART" id="SM00369">
    <property type="entry name" value="LRR_TYP"/>
    <property type="match status" value="4"/>
</dbReference>
<dbReference type="AlphaFoldDB" id="A0A0L0FF68"/>